<dbReference type="InterPro" id="IPR037026">
    <property type="entry name" value="Vgr_OB-fold_dom_sf"/>
</dbReference>
<dbReference type="RefSeq" id="WP_062698246.1">
    <property type="nucleotide sequence ID" value="NZ_LLZG01000011.1"/>
</dbReference>
<dbReference type="Proteomes" id="UP000053923">
    <property type="component" value="Unassembled WGS sequence"/>
</dbReference>
<accession>A0A0X3VLG7</accession>
<organism evidence="2 3">
    <name type="scientific">Streptomyces regalis</name>
    <dbReference type="NCBI Taxonomy" id="68262"/>
    <lineage>
        <taxon>Bacteria</taxon>
        <taxon>Bacillati</taxon>
        <taxon>Actinomycetota</taxon>
        <taxon>Actinomycetes</taxon>
        <taxon>Kitasatosporales</taxon>
        <taxon>Streptomycetaceae</taxon>
        <taxon>Streptomyces</taxon>
    </lineage>
</organism>
<feature type="domain" description="Gp5/Type VI secretion system Vgr protein OB-fold" evidence="1">
    <location>
        <begin position="14"/>
        <end position="87"/>
    </location>
</feature>
<dbReference type="Pfam" id="PF04717">
    <property type="entry name" value="Phage_base_V"/>
    <property type="match status" value="1"/>
</dbReference>
<sequence>MVTGPKDRFLGKFRGRVVSNDDPLRIGRITVEVPDVLGDEPSTWALPCLPFTGPESGQFVVPPPGAGVWVEFEQGDPSFPVWTGCWYGAAEELPPDARRELQSNSPNKPVVVQTPQAHKLVMNDTPGADQGILLQAQGGAYIRITKEAVVIATGAGAEVILRGREVTINEGQLTVLSKR</sequence>
<reference evidence="3" key="1">
    <citation type="submission" date="2015-10" db="EMBL/GenBank/DDBJ databases">
        <authorList>
            <person name="Ju K.-S."/>
            <person name="Doroghazi J.R."/>
            <person name="Metcalf W.W."/>
        </authorList>
    </citation>
    <scope>NUCLEOTIDE SEQUENCE [LARGE SCALE GENOMIC DNA]</scope>
    <source>
        <strain evidence="3">NRRL 3151</strain>
    </source>
</reference>
<dbReference type="OrthoDB" id="9762420at2"/>
<dbReference type="AlphaFoldDB" id="A0A0X3VLG7"/>
<dbReference type="EMBL" id="LLZG01000011">
    <property type="protein sequence ID" value="KUL45635.1"/>
    <property type="molecule type" value="Genomic_DNA"/>
</dbReference>
<dbReference type="SUPFAM" id="SSF69255">
    <property type="entry name" value="gp5 N-terminal domain-like"/>
    <property type="match status" value="1"/>
</dbReference>
<gene>
    <name evidence="2" type="ORF">ADL12_03260</name>
</gene>
<evidence type="ECO:0000313" key="3">
    <source>
        <dbReference type="Proteomes" id="UP000053923"/>
    </source>
</evidence>
<evidence type="ECO:0000259" key="1">
    <source>
        <dbReference type="Pfam" id="PF04717"/>
    </source>
</evidence>
<evidence type="ECO:0000313" key="2">
    <source>
        <dbReference type="EMBL" id="KUL45635.1"/>
    </source>
</evidence>
<protein>
    <submittedName>
        <fullName evidence="2">Baseplate assembly protein</fullName>
    </submittedName>
</protein>
<keyword evidence="3" id="KW-1185">Reference proteome</keyword>
<proteinExistence type="predicted"/>
<name>A0A0X3VLG7_9ACTN</name>
<dbReference type="InterPro" id="IPR006531">
    <property type="entry name" value="Gp5/Vgr_OB"/>
</dbReference>
<dbReference type="Gene3D" id="2.40.50.230">
    <property type="entry name" value="Gp5 N-terminal domain"/>
    <property type="match status" value="1"/>
</dbReference>
<comment type="caution">
    <text evidence="2">The sequence shown here is derived from an EMBL/GenBank/DDBJ whole genome shotgun (WGS) entry which is preliminary data.</text>
</comment>